<feature type="region of interest" description="Disordered" evidence="1">
    <location>
        <begin position="237"/>
        <end position="286"/>
    </location>
</feature>
<feature type="region of interest" description="Disordered" evidence="1">
    <location>
        <begin position="174"/>
        <end position="196"/>
    </location>
</feature>
<dbReference type="AlphaFoldDB" id="A0A382PXD1"/>
<feature type="compositionally biased region" description="Basic and acidic residues" evidence="1">
    <location>
        <begin position="253"/>
        <end position="269"/>
    </location>
</feature>
<protein>
    <submittedName>
        <fullName evidence="2">Uncharacterized protein</fullName>
    </submittedName>
</protein>
<feature type="non-terminal residue" evidence="2">
    <location>
        <position position="286"/>
    </location>
</feature>
<feature type="compositionally biased region" description="Polar residues" evidence="1">
    <location>
        <begin position="21"/>
        <end position="54"/>
    </location>
</feature>
<feature type="compositionally biased region" description="Polar residues" evidence="1">
    <location>
        <begin position="89"/>
        <end position="98"/>
    </location>
</feature>
<sequence length="286" mass="32686">MKNKILIILIAGALNAPTLTQAQSNQRGQGAPNSVRGQSGQGNSVNRQSVRQPLSNGNNGQQRNSGQTRNSEQGGRQSGQSGRKPQSGMSRTENGGQQQRERVNIKETLDLTDEQASQLRAIHEKWHKIAKAIHSNKELSKEEKKAKLKEAFEEMDAAVRELLSEEQYAKLVKLRRSSARPNQNGNEENGHSRAEHRRELRQILELTEEQLEKLRAVHQYALKKIKGIIANEELTKEEKKKQIKNVKKQARNRRMEILTEEQQEKERQWRARHRTQHQQQEQNGGG</sequence>
<gene>
    <name evidence="2" type="ORF">METZ01_LOCUS330710</name>
</gene>
<feature type="region of interest" description="Disordered" evidence="1">
    <location>
        <begin position="21"/>
        <end position="102"/>
    </location>
</feature>
<feature type="compositionally biased region" description="Basic residues" evidence="1">
    <location>
        <begin position="241"/>
        <end position="252"/>
    </location>
</feature>
<proteinExistence type="predicted"/>
<accession>A0A382PXD1</accession>
<feature type="compositionally biased region" description="Polar residues" evidence="1">
    <location>
        <begin position="277"/>
        <end position="286"/>
    </location>
</feature>
<evidence type="ECO:0000256" key="1">
    <source>
        <dbReference type="SAM" id="MobiDB-lite"/>
    </source>
</evidence>
<evidence type="ECO:0000313" key="2">
    <source>
        <dbReference type="EMBL" id="SVC77856.1"/>
    </source>
</evidence>
<feature type="compositionally biased region" description="Low complexity" evidence="1">
    <location>
        <begin position="55"/>
        <end position="88"/>
    </location>
</feature>
<reference evidence="2" key="1">
    <citation type="submission" date="2018-05" db="EMBL/GenBank/DDBJ databases">
        <authorList>
            <person name="Lanie J.A."/>
            <person name="Ng W.-L."/>
            <person name="Kazmierczak K.M."/>
            <person name="Andrzejewski T.M."/>
            <person name="Davidsen T.M."/>
            <person name="Wayne K.J."/>
            <person name="Tettelin H."/>
            <person name="Glass J.I."/>
            <person name="Rusch D."/>
            <person name="Podicherti R."/>
            <person name="Tsui H.-C.T."/>
            <person name="Winkler M.E."/>
        </authorList>
    </citation>
    <scope>NUCLEOTIDE SEQUENCE</scope>
</reference>
<name>A0A382PXD1_9ZZZZ</name>
<organism evidence="2">
    <name type="scientific">marine metagenome</name>
    <dbReference type="NCBI Taxonomy" id="408172"/>
    <lineage>
        <taxon>unclassified sequences</taxon>
        <taxon>metagenomes</taxon>
        <taxon>ecological metagenomes</taxon>
    </lineage>
</organism>
<dbReference type="EMBL" id="UINC01110383">
    <property type="protein sequence ID" value="SVC77856.1"/>
    <property type="molecule type" value="Genomic_DNA"/>
</dbReference>